<organism evidence="2 3">
    <name type="scientific">Vibrio fortis</name>
    <dbReference type="NCBI Taxonomy" id="212667"/>
    <lineage>
        <taxon>Bacteria</taxon>
        <taxon>Pseudomonadati</taxon>
        <taxon>Pseudomonadota</taxon>
        <taxon>Gammaproteobacteria</taxon>
        <taxon>Vibrionales</taxon>
        <taxon>Vibrionaceae</taxon>
        <taxon>Vibrio</taxon>
    </lineage>
</organism>
<dbReference type="Gene3D" id="1.10.10.10">
    <property type="entry name" value="Winged helix-like DNA-binding domain superfamily/Winged helix DNA-binding domain"/>
    <property type="match status" value="1"/>
</dbReference>
<proteinExistence type="predicted"/>
<dbReference type="GO" id="GO:0006355">
    <property type="term" value="P:regulation of DNA-templated transcription"/>
    <property type="evidence" value="ECO:0007669"/>
    <property type="project" value="InterPro"/>
</dbReference>
<dbReference type="SUPFAM" id="SSF46894">
    <property type="entry name" value="C-terminal effector domain of the bipartite response regulators"/>
    <property type="match status" value="1"/>
</dbReference>
<dbReference type="Proteomes" id="UP000326789">
    <property type="component" value="Unassembled WGS sequence"/>
</dbReference>
<name>A0A5N3QUW4_9VIBR</name>
<sequence length="173" mass="19508">MKPTTKQDRALAVLRLLGRGKDVSEIANILGRPESTIHKHMAAYRYLTGKEGLHRQETAFNALFYVRMGLSQREVARAHFMPLDHKFISDLCAMDWAVKTLMNNMNMDAIKALVERGLDAESRDRKAIREHVAELSEAFDDVLVALPTELTQKLEDAMTNLTEVIIEIESAVG</sequence>
<dbReference type="InterPro" id="IPR005471">
    <property type="entry name" value="Tscrpt_reg_IclR_N"/>
</dbReference>
<dbReference type="Pfam" id="PF09339">
    <property type="entry name" value="HTH_IclR"/>
    <property type="match status" value="1"/>
</dbReference>
<evidence type="ECO:0000313" key="3">
    <source>
        <dbReference type="Proteomes" id="UP000326789"/>
    </source>
</evidence>
<dbReference type="GO" id="GO:0003677">
    <property type="term" value="F:DNA binding"/>
    <property type="evidence" value="ECO:0007669"/>
    <property type="project" value="InterPro"/>
</dbReference>
<protein>
    <submittedName>
        <fullName evidence="2">Resolvase</fullName>
    </submittedName>
</protein>
<evidence type="ECO:0000259" key="1">
    <source>
        <dbReference type="Pfam" id="PF09339"/>
    </source>
</evidence>
<dbReference type="InterPro" id="IPR016032">
    <property type="entry name" value="Sig_transdc_resp-reg_C-effctor"/>
</dbReference>
<dbReference type="RefSeq" id="WP_150873142.1">
    <property type="nucleotide sequence ID" value="NZ_VWSE01000010.1"/>
</dbReference>
<gene>
    <name evidence="2" type="ORF">F2P58_23280</name>
</gene>
<dbReference type="AlphaFoldDB" id="A0A5N3QUW4"/>
<dbReference type="EMBL" id="VWSE01000010">
    <property type="protein sequence ID" value="KAB0285441.1"/>
    <property type="molecule type" value="Genomic_DNA"/>
</dbReference>
<reference evidence="2 3" key="1">
    <citation type="submission" date="2019-09" db="EMBL/GenBank/DDBJ databases">
        <title>Whole genome sequence of Vibrio fortis.</title>
        <authorList>
            <person name="Das S.K."/>
        </authorList>
    </citation>
    <scope>NUCLEOTIDE SEQUENCE [LARGE SCALE GENOMIC DNA]</scope>
    <source>
        <strain evidence="2 3">AN60</strain>
    </source>
</reference>
<feature type="domain" description="HTH iclR-type" evidence="1">
    <location>
        <begin position="8"/>
        <end position="41"/>
    </location>
</feature>
<comment type="caution">
    <text evidence="2">The sequence shown here is derived from an EMBL/GenBank/DDBJ whole genome shotgun (WGS) entry which is preliminary data.</text>
</comment>
<evidence type="ECO:0000313" key="2">
    <source>
        <dbReference type="EMBL" id="KAB0285441.1"/>
    </source>
</evidence>
<accession>A0A5N3QUW4</accession>
<dbReference type="InterPro" id="IPR036388">
    <property type="entry name" value="WH-like_DNA-bd_sf"/>
</dbReference>